<organism evidence="1 2">
    <name type="scientific">Pirellulimonas nuda</name>
    <dbReference type="NCBI Taxonomy" id="2528009"/>
    <lineage>
        <taxon>Bacteria</taxon>
        <taxon>Pseudomonadati</taxon>
        <taxon>Planctomycetota</taxon>
        <taxon>Planctomycetia</taxon>
        <taxon>Pirellulales</taxon>
        <taxon>Lacipirellulaceae</taxon>
        <taxon>Pirellulimonas</taxon>
    </lineage>
</organism>
<evidence type="ECO:0000313" key="1">
    <source>
        <dbReference type="EMBL" id="QDU87672.1"/>
    </source>
</evidence>
<evidence type="ECO:0000313" key="2">
    <source>
        <dbReference type="Proteomes" id="UP000317429"/>
    </source>
</evidence>
<dbReference type="KEGG" id="pnd:Pla175_10380"/>
<dbReference type="SUPFAM" id="SSF48452">
    <property type="entry name" value="TPR-like"/>
    <property type="match status" value="1"/>
</dbReference>
<dbReference type="Proteomes" id="UP000317429">
    <property type="component" value="Chromosome"/>
</dbReference>
<protein>
    <submittedName>
        <fullName evidence="1">Uncharacterized protein</fullName>
    </submittedName>
</protein>
<dbReference type="Gene3D" id="1.25.40.10">
    <property type="entry name" value="Tetratricopeptide repeat domain"/>
    <property type="match status" value="1"/>
</dbReference>
<accession>A0A518D862</accession>
<name>A0A518D862_9BACT</name>
<reference evidence="1 2" key="1">
    <citation type="submission" date="2019-02" db="EMBL/GenBank/DDBJ databases">
        <title>Deep-cultivation of Planctomycetes and their phenomic and genomic characterization uncovers novel biology.</title>
        <authorList>
            <person name="Wiegand S."/>
            <person name="Jogler M."/>
            <person name="Boedeker C."/>
            <person name="Pinto D."/>
            <person name="Vollmers J."/>
            <person name="Rivas-Marin E."/>
            <person name="Kohn T."/>
            <person name="Peeters S.H."/>
            <person name="Heuer A."/>
            <person name="Rast P."/>
            <person name="Oberbeckmann S."/>
            <person name="Bunk B."/>
            <person name="Jeske O."/>
            <person name="Meyerdierks A."/>
            <person name="Storesund J.E."/>
            <person name="Kallscheuer N."/>
            <person name="Luecker S."/>
            <person name="Lage O.M."/>
            <person name="Pohl T."/>
            <person name="Merkel B.J."/>
            <person name="Hornburger P."/>
            <person name="Mueller R.-W."/>
            <person name="Bruemmer F."/>
            <person name="Labrenz M."/>
            <person name="Spormann A.M."/>
            <person name="Op den Camp H."/>
            <person name="Overmann J."/>
            <person name="Amann R."/>
            <person name="Jetten M.S.M."/>
            <person name="Mascher T."/>
            <person name="Medema M.H."/>
            <person name="Devos D.P."/>
            <person name="Kaster A.-K."/>
            <person name="Ovreas L."/>
            <person name="Rohde M."/>
            <person name="Galperin M.Y."/>
            <person name="Jogler C."/>
        </authorList>
    </citation>
    <scope>NUCLEOTIDE SEQUENCE [LARGE SCALE GENOMIC DNA]</scope>
    <source>
        <strain evidence="1 2">Pla175</strain>
    </source>
</reference>
<dbReference type="InterPro" id="IPR011990">
    <property type="entry name" value="TPR-like_helical_dom_sf"/>
</dbReference>
<gene>
    <name evidence="1" type="ORF">Pla175_10380</name>
</gene>
<sequence length="97" mass="10646">MLADEPGDVFLRYSLAMEFDKEGQPDASLSRLEELTKEEPPYVPAFFMSGQQLARLGRITEARAMLRDGIDAARQQKDMHAAGEMSELLASLGAAGE</sequence>
<dbReference type="Pfam" id="PF14559">
    <property type="entry name" value="TPR_19"/>
    <property type="match status" value="1"/>
</dbReference>
<proteinExistence type="predicted"/>
<keyword evidence="2" id="KW-1185">Reference proteome</keyword>
<dbReference type="EMBL" id="CP036291">
    <property type="protein sequence ID" value="QDU87672.1"/>
    <property type="molecule type" value="Genomic_DNA"/>
</dbReference>
<dbReference type="AlphaFoldDB" id="A0A518D862"/>